<accession>A0AAE3KK96</accession>
<reference evidence="1" key="1">
    <citation type="submission" date="2022-06" db="EMBL/GenBank/DDBJ databases">
        <title>New cyanobacteria of genus Symplocastrum in benthos of Lake Baikal.</title>
        <authorList>
            <person name="Sorokovikova E."/>
            <person name="Tikhonova I."/>
            <person name="Krasnopeev A."/>
            <person name="Evseev P."/>
            <person name="Gladkikh A."/>
            <person name="Belykh O."/>
        </authorList>
    </citation>
    <scope>NUCLEOTIDE SEQUENCE</scope>
    <source>
        <strain evidence="1">BBK-W-15</strain>
    </source>
</reference>
<dbReference type="AlphaFoldDB" id="A0AAE3KK96"/>
<name>A0AAE3KK96_9CYAN</name>
<dbReference type="RefSeq" id="WP_254010153.1">
    <property type="nucleotide sequence ID" value="NZ_JAMZMM010000012.1"/>
</dbReference>
<keyword evidence="2" id="KW-1185">Reference proteome</keyword>
<protein>
    <submittedName>
        <fullName evidence="1">Uncharacterized protein</fullName>
    </submittedName>
</protein>
<sequence>MDSEDFFLDEPDYSDEPDWRYSQIHDFLVRIGCLATEAANDITGFRIHFPSVDYELLQKLREIEVIIKDIKGLLDTESLGTSLPNDCYPEPEEYQQIQVVKEECTTSLPQHSTKGLPSEFGDWVALLDGSILNLSIIAALARKPIGCPTPAVWPTSGENLNLDEQSYSELYRHITGKYPKKDSDEEDLPV</sequence>
<dbReference type="EMBL" id="JAMZMM010000012">
    <property type="protein sequence ID" value="MCP2727335.1"/>
    <property type="molecule type" value="Genomic_DNA"/>
</dbReference>
<evidence type="ECO:0000313" key="1">
    <source>
        <dbReference type="EMBL" id="MCP2727335.1"/>
    </source>
</evidence>
<organism evidence="1 2">
    <name type="scientific">Limnofasciculus baicalensis BBK-W-15</name>
    <dbReference type="NCBI Taxonomy" id="2699891"/>
    <lineage>
        <taxon>Bacteria</taxon>
        <taxon>Bacillati</taxon>
        <taxon>Cyanobacteriota</taxon>
        <taxon>Cyanophyceae</taxon>
        <taxon>Coleofasciculales</taxon>
        <taxon>Coleofasciculaceae</taxon>
        <taxon>Limnofasciculus</taxon>
        <taxon>Limnofasciculus baicalensis</taxon>
    </lineage>
</organism>
<evidence type="ECO:0000313" key="2">
    <source>
        <dbReference type="Proteomes" id="UP001204953"/>
    </source>
</evidence>
<proteinExistence type="predicted"/>
<dbReference type="Proteomes" id="UP001204953">
    <property type="component" value="Unassembled WGS sequence"/>
</dbReference>
<comment type="caution">
    <text evidence="1">The sequence shown here is derived from an EMBL/GenBank/DDBJ whole genome shotgun (WGS) entry which is preliminary data.</text>
</comment>
<gene>
    <name evidence="1" type="ORF">NJ959_02465</name>
</gene>